<feature type="region of interest" description="Disordered" evidence="1">
    <location>
        <begin position="349"/>
        <end position="798"/>
    </location>
</feature>
<feature type="region of interest" description="Disordered" evidence="1">
    <location>
        <begin position="1292"/>
        <end position="1353"/>
    </location>
</feature>
<feature type="compositionally biased region" description="Low complexity" evidence="1">
    <location>
        <begin position="285"/>
        <end position="298"/>
    </location>
</feature>
<organism evidence="2 3">
    <name type="scientific">Trametes coccinea (strain BRFM310)</name>
    <name type="common">Pycnoporus coccineus</name>
    <dbReference type="NCBI Taxonomy" id="1353009"/>
    <lineage>
        <taxon>Eukaryota</taxon>
        <taxon>Fungi</taxon>
        <taxon>Dikarya</taxon>
        <taxon>Basidiomycota</taxon>
        <taxon>Agaricomycotina</taxon>
        <taxon>Agaricomycetes</taxon>
        <taxon>Polyporales</taxon>
        <taxon>Polyporaceae</taxon>
        <taxon>Trametes</taxon>
    </lineage>
</organism>
<feature type="compositionally biased region" description="Basic and acidic residues" evidence="1">
    <location>
        <begin position="710"/>
        <end position="719"/>
    </location>
</feature>
<proteinExistence type="predicted"/>
<keyword evidence="3" id="KW-1185">Reference proteome</keyword>
<dbReference type="Proteomes" id="UP000193067">
    <property type="component" value="Unassembled WGS sequence"/>
</dbReference>
<evidence type="ECO:0000256" key="1">
    <source>
        <dbReference type="SAM" id="MobiDB-lite"/>
    </source>
</evidence>
<feature type="compositionally biased region" description="Polar residues" evidence="1">
    <location>
        <begin position="1268"/>
        <end position="1277"/>
    </location>
</feature>
<accession>A0A1Y2IKS4</accession>
<feature type="compositionally biased region" description="Low complexity" evidence="1">
    <location>
        <begin position="1175"/>
        <end position="1184"/>
    </location>
</feature>
<feature type="compositionally biased region" description="Polar residues" evidence="1">
    <location>
        <begin position="443"/>
        <end position="458"/>
    </location>
</feature>
<feature type="compositionally biased region" description="Low complexity" evidence="1">
    <location>
        <begin position="604"/>
        <end position="619"/>
    </location>
</feature>
<feature type="region of interest" description="Disordered" evidence="1">
    <location>
        <begin position="1255"/>
        <end position="1277"/>
    </location>
</feature>
<feature type="compositionally biased region" description="Low complexity" evidence="1">
    <location>
        <begin position="561"/>
        <end position="575"/>
    </location>
</feature>
<evidence type="ECO:0000313" key="3">
    <source>
        <dbReference type="Proteomes" id="UP000193067"/>
    </source>
</evidence>
<feature type="region of interest" description="Disordered" evidence="1">
    <location>
        <begin position="827"/>
        <end position="911"/>
    </location>
</feature>
<feature type="compositionally biased region" description="Low complexity" evidence="1">
    <location>
        <begin position="1028"/>
        <end position="1055"/>
    </location>
</feature>
<feature type="compositionally biased region" description="Low complexity" evidence="1">
    <location>
        <begin position="1147"/>
        <end position="1156"/>
    </location>
</feature>
<feature type="compositionally biased region" description="Polar residues" evidence="1">
    <location>
        <begin position="365"/>
        <end position="379"/>
    </location>
</feature>
<feature type="compositionally biased region" description="Basic residues" evidence="1">
    <location>
        <begin position="743"/>
        <end position="752"/>
    </location>
</feature>
<feature type="compositionally biased region" description="Low complexity" evidence="1">
    <location>
        <begin position="186"/>
        <end position="209"/>
    </location>
</feature>
<feature type="compositionally biased region" description="Polar residues" evidence="1">
    <location>
        <begin position="513"/>
        <end position="533"/>
    </location>
</feature>
<dbReference type="OrthoDB" id="2758728at2759"/>
<feature type="compositionally biased region" description="Low complexity" evidence="1">
    <location>
        <begin position="876"/>
        <end position="889"/>
    </location>
</feature>
<feature type="compositionally biased region" description="Polar residues" evidence="1">
    <location>
        <begin position="82"/>
        <end position="99"/>
    </location>
</feature>
<feature type="compositionally biased region" description="Low complexity" evidence="1">
    <location>
        <begin position="459"/>
        <end position="492"/>
    </location>
</feature>
<dbReference type="EMBL" id="KZ084112">
    <property type="protein sequence ID" value="OSD01244.1"/>
    <property type="molecule type" value="Genomic_DNA"/>
</dbReference>
<feature type="compositionally biased region" description="Low complexity" evidence="1">
    <location>
        <begin position="352"/>
        <end position="364"/>
    </location>
</feature>
<feature type="compositionally biased region" description="Low complexity" evidence="1">
    <location>
        <begin position="243"/>
        <end position="258"/>
    </location>
</feature>
<gene>
    <name evidence="2" type="ORF">PYCCODRAFT_527104</name>
</gene>
<feature type="compositionally biased region" description="Basic and acidic residues" evidence="1">
    <location>
        <begin position="308"/>
        <end position="318"/>
    </location>
</feature>
<feature type="region of interest" description="Disordered" evidence="1">
    <location>
        <begin position="943"/>
        <end position="1055"/>
    </location>
</feature>
<reference evidence="2 3" key="1">
    <citation type="journal article" date="2015" name="Biotechnol. Biofuels">
        <title>Enhanced degradation of softwood versus hardwood by the white-rot fungus Pycnoporus coccineus.</title>
        <authorList>
            <person name="Couturier M."/>
            <person name="Navarro D."/>
            <person name="Chevret D."/>
            <person name="Henrissat B."/>
            <person name="Piumi F."/>
            <person name="Ruiz-Duenas F.J."/>
            <person name="Martinez A.T."/>
            <person name="Grigoriev I.V."/>
            <person name="Riley R."/>
            <person name="Lipzen A."/>
            <person name="Berrin J.G."/>
            <person name="Master E.R."/>
            <person name="Rosso M.N."/>
        </authorList>
    </citation>
    <scope>NUCLEOTIDE SEQUENCE [LARGE SCALE GENOMIC DNA]</scope>
    <source>
        <strain evidence="2 3">BRFM310</strain>
    </source>
</reference>
<feature type="region of interest" description="Disordered" evidence="1">
    <location>
        <begin position="1109"/>
        <end position="1241"/>
    </location>
</feature>
<protein>
    <submittedName>
        <fullName evidence="2">Uncharacterized protein</fullName>
    </submittedName>
</protein>
<feature type="compositionally biased region" description="Polar residues" evidence="1">
    <location>
        <begin position="49"/>
        <end position="64"/>
    </location>
</feature>
<feature type="compositionally biased region" description="Basic and acidic residues" evidence="1">
    <location>
        <begin position="763"/>
        <end position="779"/>
    </location>
</feature>
<feature type="compositionally biased region" description="Low complexity" evidence="1">
    <location>
        <begin position="155"/>
        <end position="178"/>
    </location>
</feature>
<name>A0A1Y2IKS4_TRAC3</name>
<feature type="compositionally biased region" description="Basic and acidic residues" evidence="1">
    <location>
        <begin position="621"/>
        <end position="630"/>
    </location>
</feature>
<feature type="region of interest" description="Disordered" evidence="1">
    <location>
        <begin position="26"/>
        <end position="318"/>
    </location>
</feature>
<evidence type="ECO:0000313" key="2">
    <source>
        <dbReference type="EMBL" id="OSD01244.1"/>
    </source>
</evidence>
<feature type="compositionally biased region" description="Polar residues" evidence="1">
    <location>
        <begin position="780"/>
        <end position="798"/>
    </location>
</feature>
<feature type="compositionally biased region" description="Basic and acidic residues" evidence="1">
    <location>
        <begin position="1161"/>
        <end position="1173"/>
    </location>
</feature>
<sequence length="1353" mass="141800">MPCDTETTQSTYHAVSDCDASNLLLPIGSEPDMNKPQHKAATDSLRTGACSTSKVVAASPSMQPGTAGEERIRRQQAKKLQEQASLPQVLQRADASSSRPVGKDLQRTRSGGGDDDAPRTASSRPPLNPPGKPMKSDPVTIRCTTTPIDAPYAMTTSSGKTSKASSSASGTTSAKSWKPPSPSAPSHPVIAHSKSASSGSALSKTSSTGSRKDGPEWTAVKSTITPILSPVSLKPKPPPAPPSQASSSRPRAPDSSLSTPPLRKDSSPSSSSSSAATHALGNGQSVRPSASSSGTSSSLRPAQALAERMQKEKEAHDRLIETLARITDMARNRKPFTCEDASRSLAEKARLRAAGQAQASAWASTPTVEASQNKAQSQGIADVKAPSPSTRAAKDAPLKPSTVGVKSSPPPAALPIAKLKPATPPAVQAKVPASPVLKPRPGTATTVNAKTSTSTQAIAPSPSAGPSKSSATSVSTTAAPAAPKAKSDASTTMQAGVAAKPAPVSFKAIAIQTEPSSGSTRSTRNVGASTFSPLPSPRLSKAQEPHVSRSAAAAAKRPVEASTAAARRDSTTPSSDNPETSHARMEMKSQPTVGALKPKPKSVLPAPAADSAAASTTLDTKASRAVEKPKFVSAFLTRPLQPKASESRAPGPGPPQIFKDSRAKESSYSASSQKPKDGVVFTPKATAYEPQQREEKTKGVDTPPGLKAAVQREVEDKKAQSVAVLSPEVSTHSGSTKSSYHHDSRKRSHHHSPSSSYRPPVQAEDRSRLNALKREDSRRTSASSDGSVYTTHSSSSEDTIARFIRAFPPVPSTPAFPAEAIPFVGTAGLRQPSATGSHVPRKEGKGKSPSTAARRPSTADAHDLPSMFTMSIASDSGSTTSTIRRPSTSDAACLPSAMSMREVTRHHPRISKADTVLSAAASISEARPPLPDTASDVVSYASLNLVSRSDSRSKGSRTGKMSKLSSAASSEAAIVKGDASHRDTPRLAASASLKPTAVSPSNEKTAPLRSIQRSSAEGKASSRKEDAPASATRVATSSASSKLSPSVPPRSSSAIAAESIRKLEERIAKLEALSANRAPAKSSMKARADLVSCRLSDSFALVDAEEVADVDENGAGPSRLPAGKAVRFNVKFPNRSESTLSKEPAEAEPSSSATPALRTNRVKEESTLSKEPAEAEPSSSATPALRTNRVKESADGPPRYSSLSPLKSDFEGSPTSLPARERRRRSRSDVTEQLRHVNSVPFLCRSGDRLQEFRKTIGKGGPPVFGNEQASRSLTWLPMKSSQSLPLLEDRERAGQSKAKKLWTKAKNGLGLGKKEEPKLPPLDFSWVPKPDPLKPRLPPHAWPTEKKRHVIW</sequence>
<dbReference type="STRING" id="1353009.A0A1Y2IKS4"/>